<name>A0A8D8PD85_CULPI</name>
<accession>A0A8D8PD85</accession>
<proteinExistence type="predicted"/>
<dbReference type="EMBL" id="HBUE01100137">
    <property type="protein sequence ID" value="CAG6484886.1"/>
    <property type="molecule type" value="Transcribed_RNA"/>
</dbReference>
<sequence length="288" mass="30742">MRWQWPHVNVSGFLNDDADVGGRIRDCCGAVTGLFRGDTRIASLAGASDLRCLAAGCSVGVSLSGREDVAVTGAAAVAGRLPRRVRRLEVEVMLLEEEELPSGPLDRVVLAGILRATRGAAVADTTPRLTALTAGSTDLRPLAVAGGTTDLRFATATELAAFTAATAIDLRTGTVSSLFFTVVVAVGTATDFRRNWTSCSAVWFVLRISRSLSGMRRTAVDRREIGDATRFCRAMAATFGMSDFRTRDLRREEASVVGFFLRDSKKFSHELESRLVLGVVPDVVGGTG</sequence>
<protein>
    <submittedName>
        <fullName evidence="1">(northern house mosquito) hypothetical protein</fullName>
    </submittedName>
</protein>
<evidence type="ECO:0000313" key="1">
    <source>
        <dbReference type="EMBL" id="CAG6597265.1"/>
    </source>
</evidence>
<reference evidence="1" key="1">
    <citation type="submission" date="2021-05" db="EMBL/GenBank/DDBJ databases">
        <authorList>
            <person name="Alioto T."/>
            <person name="Alioto T."/>
            <person name="Gomez Garrido J."/>
        </authorList>
    </citation>
    <scope>NUCLEOTIDE SEQUENCE</scope>
</reference>
<dbReference type="AlphaFoldDB" id="A0A8D8PD85"/>
<organism evidence="1">
    <name type="scientific">Culex pipiens</name>
    <name type="common">House mosquito</name>
    <dbReference type="NCBI Taxonomy" id="7175"/>
    <lineage>
        <taxon>Eukaryota</taxon>
        <taxon>Metazoa</taxon>
        <taxon>Ecdysozoa</taxon>
        <taxon>Arthropoda</taxon>
        <taxon>Hexapoda</taxon>
        <taxon>Insecta</taxon>
        <taxon>Pterygota</taxon>
        <taxon>Neoptera</taxon>
        <taxon>Endopterygota</taxon>
        <taxon>Diptera</taxon>
        <taxon>Nematocera</taxon>
        <taxon>Culicoidea</taxon>
        <taxon>Culicidae</taxon>
        <taxon>Culicinae</taxon>
        <taxon>Culicini</taxon>
        <taxon>Culex</taxon>
        <taxon>Culex</taxon>
    </lineage>
</organism>
<dbReference type="EMBL" id="HBUE01231425">
    <property type="protein sequence ID" value="CAG6545126.1"/>
    <property type="molecule type" value="Transcribed_RNA"/>
</dbReference>
<dbReference type="EMBL" id="HBUE01338225">
    <property type="protein sequence ID" value="CAG6597265.1"/>
    <property type="molecule type" value="Transcribed_RNA"/>
</dbReference>